<dbReference type="Pfam" id="PF01966">
    <property type="entry name" value="HD"/>
    <property type="match status" value="1"/>
</dbReference>
<evidence type="ECO:0000313" key="2">
    <source>
        <dbReference type="EMBL" id="TVT22097.1"/>
    </source>
</evidence>
<dbReference type="CDD" id="cd00077">
    <property type="entry name" value="HDc"/>
    <property type="match status" value="1"/>
</dbReference>
<dbReference type="OrthoDB" id="2989229at2"/>
<dbReference type="InterPro" id="IPR003607">
    <property type="entry name" value="HD/PDEase_dom"/>
</dbReference>
<dbReference type="InterPro" id="IPR006674">
    <property type="entry name" value="HD_domain"/>
</dbReference>
<evidence type="ECO:0000259" key="1">
    <source>
        <dbReference type="Pfam" id="PF01966"/>
    </source>
</evidence>
<reference evidence="2 3" key="1">
    <citation type="submission" date="2019-07" db="EMBL/GenBank/DDBJ databases">
        <authorList>
            <person name="Duangmal K."/>
            <person name="Teo W.F.A."/>
        </authorList>
    </citation>
    <scope>NUCLEOTIDE SEQUENCE [LARGE SCALE GENOMIC DNA]</scope>
    <source>
        <strain evidence="2 3">TBRC 6029</strain>
    </source>
</reference>
<reference evidence="2 3" key="2">
    <citation type="submission" date="2019-08" db="EMBL/GenBank/DDBJ databases">
        <title>Amycolatopsis acidicola sp. nov., isolated from peat swamp forest soil.</title>
        <authorList>
            <person name="Srisuk N."/>
        </authorList>
    </citation>
    <scope>NUCLEOTIDE SEQUENCE [LARGE SCALE GENOMIC DNA]</scope>
    <source>
        <strain evidence="2 3">TBRC 6029</strain>
    </source>
</reference>
<feature type="domain" description="HD" evidence="1">
    <location>
        <begin position="80"/>
        <end position="172"/>
    </location>
</feature>
<protein>
    <submittedName>
        <fullName evidence="2">HD domain-containing protein</fullName>
    </submittedName>
</protein>
<organism evidence="2 3">
    <name type="scientific">Amycolatopsis rhizosphaerae</name>
    <dbReference type="NCBI Taxonomy" id="2053003"/>
    <lineage>
        <taxon>Bacteria</taxon>
        <taxon>Bacillati</taxon>
        <taxon>Actinomycetota</taxon>
        <taxon>Actinomycetes</taxon>
        <taxon>Pseudonocardiales</taxon>
        <taxon>Pseudonocardiaceae</taxon>
        <taxon>Amycolatopsis</taxon>
    </lineage>
</organism>
<dbReference type="SUPFAM" id="SSF109604">
    <property type="entry name" value="HD-domain/PDEase-like"/>
    <property type="match status" value="1"/>
</dbReference>
<accession>A0A558ACW7</accession>
<gene>
    <name evidence="2" type="ORF">FNH05_33700</name>
</gene>
<dbReference type="NCBIfam" id="NF046112">
    <property type="entry name" value="MSMEG_6209_Nter"/>
    <property type="match status" value="1"/>
</dbReference>
<dbReference type="Proteomes" id="UP000320011">
    <property type="component" value="Unassembled WGS sequence"/>
</dbReference>
<sequence length="241" mass="26269">MRWLEARLAGGQDLVGPEVLHDWVEQARSKFDGATVTDFVPVLVEREVRRRLRATRGEVDLVAWARETAQRLLATGLPRRWAHTQGVARQAVAVAPALPPRDRPVLVASAWLHDIGYAAELAETGMHQLDGAAFLLRQGIPRRICALVAHHAGASAVAELIGLSGRLAGYADERTAVRDALWYCDMTTSPDGEPVSFAKRMAELRARRGPDDPVVRALAANEKERAAAVRRTEKLLAAAAA</sequence>
<dbReference type="Gene3D" id="1.10.3210.10">
    <property type="entry name" value="Hypothetical protein af1432"/>
    <property type="match status" value="1"/>
</dbReference>
<name>A0A558ACW7_9PSEU</name>
<evidence type="ECO:0000313" key="3">
    <source>
        <dbReference type="Proteomes" id="UP000320011"/>
    </source>
</evidence>
<dbReference type="Gene3D" id="1.10.8.1060">
    <property type="entry name" value="Corynebacterium glutamicum thioredoxin-dependent arsenate reductase, N-terminal domain"/>
    <property type="match status" value="1"/>
</dbReference>
<dbReference type="EMBL" id="VJWX01000587">
    <property type="protein sequence ID" value="TVT22097.1"/>
    <property type="molecule type" value="Genomic_DNA"/>
</dbReference>
<keyword evidence="3" id="KW-1185">Reference proteome</keyword>
<comment type="caution">
    <text evidence="2">The sequence shown here is derived from an EMBL/GenBank/DDBJ whole genome shotgun (WGS) entry which is preliminary data.</text>
</comment>
<proteinExistence type="predicted"/>
<dbReference type="AlphaFoldDB" id="A0A558ACW7"/>